<reference evidence="1 2" key="1">
    <citation type="submission" date="2019-03" db="EMBL/GenBank/DDBJ databases">
        <title>Single cell metagenomics reveals metabolic interactions within the superorganism composed of flagellate Streblomastix strix and complex community of Bacteroidetes bacteria on its surface.</title>
        <authorList>
            <person name="Treitli S.C."/>
            <person name="Kolisko M."/>
            <person name="Husnik F."/>
            <person name="Keeling P."/>
            <person name="Hampl V."/>
        </authorList>
    </citation>
    <scope>NUCLEOTIDE SEQUENCE [LARGE SCALE GENOMIC DNA]</scope>
    <source>
        <strain evidence="1">ST1C</strain>
    </source>
</reference>
<feature type="non-terminal residue" evidence="1">
    <location>
        <position position="1"/>
    </location>
</feature>
<evidence type="ECO:0000313" key="2">
    <source>
        <dbReference type="Proteomes" id="UP000324800"/>
    </source>
</evidence>
<evidence type="ECO:0000313" key="1">
    <source>
        <dbReference type="EMBL" id="KAA6360462.1"/>
    </source>
</evidence>
<dbReference type="Proteomes" id="UP000324800">
    <property type="component" value="Unassembled WGS sequence"/>
</dbReference>
<dbReference type="AlphaFoldDB" id="A0A5J4TRE1"/>
<comment type="caution">
    <text evidence="1">The sequence shown here is derived from an EMBL/GenBank/DDBJ whole genome shotgun (WGS) entry which is preliminary data.</text>
</comment>
<protein>
    <recommendedName>
        <fullName evidence="3">Tyr recombinase domain-containing protein</fullName>
    </recommendedName>
</protein>
<dbReference type="EMBL" id="SNRW01026907">
    <property type="protein sequence ID" value="KAA6360462.1"/>
    <property type="molecule type" value="Genomic_DNA"/>
</dbReference>
<name>A0A5J4TRE1_9EUKA</name>
<proteinExistence type="predicted"/>
<gene>
    <name evidence="1" type="ORF">EZS28_044011</name>
</gene>
<sequence>NTVTTYCINKGKGSITIAPLVDKVLNIAEEYSWAIQASHILGISNTILDSLSRQYRCEDYAIKREGLQKPHTRILQSRSLQTYLRRARINNARGIVVSPKTSFLSSEMDSVQNCPRKKVKKERVPIAVLIAPERPNLKWNKDGEKLFRQLLQARGLSSDAADKVISNWSSQWKTHISGLATQAGYLKRIHQQPKYILNLKQLQIFMVKYLEDAINQKCSDNTIQNQRCVLAIFLKFMGYSEQQIHYDLVKQLMREIRMRLRYTDKVKQIWNLDILLNYFKQQIPQLEQNLRSIQQRRAIATTLVMELTVARLAELYRATVLNASDDQYIIQTTNQKSLQRNVEFKIYKIPAERICSLRWFKSWFADRDPDIPNKVQELRRIRYLKNISRLVILASVLP</sequence>
<evidence type="ECO:0008006" key="3">
    <source>
        <dbReference type="Google" id="ProtNLM"/>
    </source>
</evidence>
<organism evidence="1 2">
    <name type="scientific">Streblomastix strix</name>
    <dbReference type="NCBI Taxonomy" id="222440"/>
    <lineage>
        <taxon>Eukaryota</taxon>
        <taxon>Metamonada</taxon>
        <taxon>Preaxostyla</taxon>
        <taxon>Oxymonadida</taxon>
        <taxon>Streblomastigidae</taxon>
        <taxon>Streblomastix</taxon>
    </lineage>
</organism>
<accession>A0A5J4TRE1</accession>